<dbReference type="Proteomes" id="UP000461768">
    <property type="component" value="Unassembled WGS sequence"/>
</dbReference>
<reference evidence="1 2" key="1">
    <citation type="submission" date="2019-09" db="EMBL/GenBank/DDBJ databases">
        <authorList>
            <person name="Valk L.C."/>
        </authorList>
    </citation>
    <scope>NUCLEOTIDE SEQUENCE [LARGE SCALE GENOMIC DNA]</scope>
    <source>
        <strain evidence="1">GalUA</strain>
    </source>
</reference>
<dbReference type="RefSeq" id="WP_151141997.1">
    <property type="nucleotide sequence ID" value="NZ_WAGX01000004.1"/>
</dbReference>
<dbReference type="OrthoDB" id="2019089at2"/>
<dbReference type="Gene3D" id="2.60.120.380">
    <property type="match status" value="1"/>
</dbReference>
<name>A0A7V7QM75_9FIRM</name>
<comment type="caution">
    <text evidence="1">The sequence shown here is derived from an EMBL/GenBank/DDBJ whole genome shotgun (WGS) entry which is preliminary data.</text>
</comment>
<accession>A0A7V7QM75</accession>
<dbReference type="EMBL" id="WAGX01000004">
    <property type="protein sequence ID" value="KAB1439470.1"/>
    <property type="molecule type" value="Genomic_DNA"/>
</dbReference>
<evidence type="ECO:0000313" key="1">
    <source>
        <dbReference type="EMBL" id="KAB1439470.1"/>
    </source>
</evidence>
<sequence length="457" mass="52563">MKVESIPAQLIGYEFKNQVNTNRIIEENQKIINDFFGKSNQYIGTDFIGRKLDLSSLIEYEGGYLKGNLSDINDVDYFKFSVASYRNLNMIEQYNKDIIITLDNIPKDCNYEIILYDENGNQVGIGTENENGGKRIIVPNWNNSTEFYVKVVSQDNVNVNEDYHISFSTKPASQSNGAYLQNQEKQKYLSEFRKKLHYGKDYTQEKEALIAIEEKYQKIYEEKLNELHESQMQQVCKEGESINENNLKKLLDKFINEEELTDLESKLIQIYANASEYDQARAIKNLNTTISKQFFEILENEGIEVSNEILVQVGQDGKVMVSGNTNREDLNRISEIIEKNFTKILWENYICASEDTNQLTIEEKEVLQMMVDIETFLNKATGGEVKLSDLSVKTNGYIEGLAGKISLSINYPNNTLGLDIQKVKKFYEMDTNDSLSLCKATFMIKENKLQIMNGSMK</sequence>
<evidence type="ECO:0000313" key="2">
    <source>
        <dbReference type="Proteomes" id="UP000461768"/>
    </source>
</evidence>
<organism evidence="1 2">
    <name type="scientific">Candidatus Galacturonatibacter soehngenii</name>
    <dbReference type="NCBI Taxonomy" id="2307010"/>
    <lineage>
        <taxon>Bacteria</taxon>
        <taxon>Bacillati</taxon>
        <taxon>Bacillota</taxon>
        <taxon>Clostridia</taxon>
        <taxon>Lachnospirales</taxon>
        <taxon>Lachnospiraceae</taxon>
        <taxon>Candidatus Galacturonatibacter</taxon>
    </lineage>
</organism>
<dbReference type="AlphaFoldDB" id="A0A7V7QM75"/>
<protein>
    <submittedName>
        <fullName evidence="1">Prepilin peptidase dependent protein A</fullName>
    </submittedName>
</protein>
<gene>
    <name evidence="1" type="ORF">F7O84_03490</name>
</gene>
<reference evidence="1 2" key="2">
    <citation type="submission" date="2020-02" db="EMBL/GenBank/DDBJ databases">
        <title>Candidatus Galacturonibacter soehngenii shows hetero-acetogenic catabolism of galacturonic acid but lacks a canonical carbon monoxide dehydrogenase/acetyl-CoA synthase complex.</title>
        <authorList>
            <person name="Diender M."/>
            <person name="Stouten G.R."/>
            <person name="Petersen J.F."/>
            <person name="Nielsen P.H."/>
            <person name="Dueholm M.S."/>
            <person name="Pronk J.T."/>
            <person name="Van Loosdrecht M.C.M."/>
        </authorList>
    </citation>
    <scope>NUCLEOTIDE SEQUENCE [LARGE SCALE GENOMIC DNA]</scope>
    <source>
        <strain evidence="1">GalUA</strain>
    </source>
</reference>
<keyword evidence="2" id="KW-1185">Reference proteome</keyword>
<proteinExistence type="predicted"/>